<dbReference type="InterPro" id="IPR006653">
    <property type="entry name" value="Trp_synth_b_CS"/>
</dbReference>
<dbReference type="SUPFAM" id="SSF53686">
    <property type="entry name" value="Tryptophan synthase beta subunit-like PLP-dependent enzymes"/>
    <property type="match status" value="1"/>
</dbReference>
<dbReference type="UniPathway" id="UPA00035">
    <property type="reaction ID" value="UER00044"/>
</dbReference>
<evidence type="ECO:0000256" key="12">
    <source>
        <dbReference type="HAMAP-Rule" id="MF_00133"/>
    </source>
</evidence>
<keyword evidence="9 12" id="KW-0057">Aromatic amino acid biosynthesis</keyword>
<dbReference type="InterPro" id="IPR006654">
    <property type="entry name" value="Trp_synth_beta"/>
</dbReference>
<comment type="subunit">
    <text evidence="5 12">Tetramer of two alpha and two beta chains.</text>
</comment>
<evidence type="ECO:0000313" key="15">
    <source>
        <dbReference type="Proteomes" id="UP000019426"/>
    </source>
</evidence>
<dbReference type="InterPro" id="IPR023026">
    <property type="entry name" value="Trp_synth_beta/beta-like"/>
</dbReference>
<sequence length="400" mass="44189">MSNYCYPDKSGYFGEFGGRFVPETLVGEVKRLKDFYDEMKEDEGFKKEVEYYFKEYVGRESPLTFCANLTKKFDGVKFYLKREDLNHTGSHKINNALAQAILCKRMGKNKIVAETGAGQHGVAAATAAALLNLECIVFMGEVDVERQKLNVFRMKLLGAKVVSVSKGNGTLKDAVNEALKYWTEHCNDTHYLIGSALGPHPFPEMVRDFQSVIGKETKKQIMKKENRLPDAIVSCVGGGSNAIGMFYPFIEDTSVKLYGAEAGGLGVNTGEHAATLAEGTKGILHGSKMYLLQDENGQVKEPYSISAGLDYPGVGPEHCMLRDTKRAIYEPINDDEALEAFEILTREEGIIPAIESAHAVALAFKIAKRMKKDEIIVINLSGRGDKDVERIGVILGDKYN</sequence>
<evidence type="ECO:0000259" key="13">
    <source>
        <dbReference type="Pfam" id="PF00291"/>
    </source>
</evidence>
<evidence type="ECO:0000256" key="2">
    <source>
        <dbReference type="ARBA" id="ARBA00002786"/>
    </source>
</evidence>
<dbReference type="RefSeq" id="WP_044036581.1">
    <property type="nucleotide sequence ID" value="NZ_HG917868.1"/>
</dbReference>
<gene>
    <name evidence="14" type="primary">trpB3</name>
    <name evidence="12" type="synonym">trpB</name>
    <name evidence="14" type="ORF">CM240_0749</name>
</gene>
<evidence type="ECO:0000256" key="10">
    <source>
        <dbReference type="ARBA" id="ARBA00023239"/>
    </source>
</evidence>
<keyword evidence="7 12" id="KW-0822">Tryptophan biosynthesis</keyword>
<feature type="domain" description="Tryptophan synthase beta chain-like PALP" evidence="13">
    <location>
        <begin position="59"/>
        <end position="382"/>
    </location>
</feature>
<organism evidence="14 15">
    <name type="scientific">Clostridium bornimense</name>
    <dbReference type="NCBI Taxonomy" id="1216932"/>
    <lineage>
        <taxon>Bacteria</taxon>
        <taxon>Bacillati</taxon>
        <taxon>Bacillota</taxon>
        <taxon>Clostridia</taxon>
        <taxon>Eubacteriales</taxon>
        <taxon>Clostridiaceae</taxon>
        <taxon>Clostridium</taxon>
    </lineage>
</organism>
<dbReference type="PROSITE" id="PS00168">
    <property type="entry name" value="TRP_SYNTHASE_BETA"/>
    <property type="match status" value="1"/>
</dbReference>
<dbReference type="Proteomes" id="UP000019426">
    <property type="component" value="Chromosome M2/40_rep1"/>
</dbReference>
<dbReference type="FunFam" id="3.40.50.1100:FF:000001">
    <property type="entry name" value="Tryptophan synthase beta chain"/>
    <property type="match status" value="1"/>
</dbReference>
<proteinExistence type="inferred from homology"/>
<dbReference type="HAMAP" id="MF_00133">
    <property type="entry name" value="Trp_synth_beta"/>
    <property type="match status" value="1"/>
</dbReference>
<dbReference type="HOGENOM" id="CLU_016734_3_1_9"/>
<dbReference type="CDD" id="cd06446">
    <property type="entry name" value="Trp-synth_B"/>
    <property type="match status" value="1"/>
</dbReference>
<dbReference type="PIRSF" id="PIRSF001413">
    <property type="entry name" value="Trp_syn_beta"/>
    <property type="match status" value="1"/>
</dbReference>
<evidence type="ECO:0000256" key="6">
    <source>
        <dbReference type="ARBA" id="ARBA00022605"/>
    </source>
</evidence>
<dbReference type="AlphaFoldDB" id="W6RWC0"/>
<dbReference type="FunFam" id="3.40.50.1100:FF:000004">
    <property type="entry name" value="Tryptophan synthase beta chain"/>
    <property type="match status" value="1"/>
</dbReference>
<dbReference type="PANTHER" id="PTHR48077">
    <property type="entry name" value="TRYPTOPHAN SYNTHASE-RELATED"/>
    <property type="match status" value="1"/>
</dbReference>
<dbReference type="eggNOG" id="COG0133">
    <property type="taxonomic scope" value="Bacteria"/>
</dbReference>
<evidence type="ECO:0000313" key="14">
    <source>
        <dbReference type="EMBL" id="CDM67914.1"/>
    </source>
</evidence>
<evidence type="ECO:0000256" key="1">
    <source>
        <dbReference type="ARBA" id="ARBA00001933"/>
    </source>
</evidence>
<protein>
    <recommendedName>
        <fullName evidence="12">Tryptophan synthase beta chain</fullName>
        <ecNumber evidence="12">4.2.1.20</ecNumber>
    </recommendedName>
</protein>
<evidence type="ECO:0000256" key="8">
    <source>
        <dbReference type="ARBA" id="ARBA00022898"/>
    </source>
</evidence>
<dbReference type="GO" id="GO:0005737">
    <property type="term" value="C:cytoplasm"/>
    <property type="evidence" value="ECO:0007669"/>
    <property type="project" value="TreeGrafter"/>
</dbReference>
<dbReference type="EC" id="4.2.1.20" evidence="12"/>
<evidence type="ECO:0000256" key="3">
    <source>
        <dbReference type="ARBA" id="ARBA00004733"/>
    </source>
</evidence>
<dbReference type="STRING" id="1216932.CM240_0749"/>
<dbReference type="PATRIC" id="fig|1216932.3.peg.735"/>
<evidence type="ECO:0000256" key="11">
    <source>
        <dbReference type="ARBA" id="ARBA00049047"/>
    </source>
</evidence>
<evidence type="ECO:0000256" key="4">
    <source>
        <dbReference type="ARBA" id="ARBA00009982"/>
    </source>
</evidence>
<comment type="pathway">
    <text evidence="3 12">Amino-acid biosynthesis; L-tryptophan biosynthesis; L-tryptophan from chorismate: step 5/5.</text>
</comment>
<comment type="similarity">
    <text evidence="4 12">Belongs to the TrpB family.</text>
</comment>
<evidence type="ECO:0000256" key="7">
    <source>
        <dbReference type="ARBA" id="ARBA00022822"/>
    </source>
</evidence>
<dbReference type="PANTHER" id="PTHR48077:SF3">
    <property type="entry name" value="TRYPTOPHAN SYNTHASE"/>
    <property type="match status" value="1"/>
</dbReference>
<dbReference type="Gene3D" id="3.40.50.1100">
    <property type="match status" value="2"/>
</dbReference>
<comment type="catalytic activity">
    <reaction evidence="11 12">
        <text>(1S,2R)-1-C-(indol-3-yl)glycerol 3-phosphate + L-serine = D-glyceraldehyde 3-phosphate + L-tryptophan + H2O</text>
        <dbReference type="Rhea" id="RHEA:10532"/>
        <dbReference type="ChEBI" id="CHEBI:15377"/>
        <dbReference type="ChEBI" id="CHEBI:33384"/>
        <dbReference type="ChEBI" id="CHEBI:57912"/>
        <dbReference type="ChEBI" id="CHEBI:58866"/>
        <dbReference type="ChEBI" id="CHEBI:59776"/>
        <dbReference type="EC" id="4.2.1.20"/>
    </reaction>
</comment>
<keyword evidence="6 12" id="KW-0028">Amino-acid biosynthesis</keyword>
<dbReference type="InterPro" id="IPR036052">
    <property type="entry name" value="TrpB-like_PALP_sf"/>
</dbReference>
<keyword evidence="10 12" id="KW-0456">Lyase</keyword>
<dbReference type="Pfam" id="PF00291">
    <property type="entry name" value="PALP"/>
    <property type="match status" value="1"/>
</dbReference>
<reference evidence="14 15" key="1">
    <citation type="submission" date="2013-11" db="EMBL/GenBank/DDBJ databases">
        <title>Complete genome sequence of Clostridum sp. M2/40.</title>
        <authorList>
            <person name="Wibberg D."/>
            <person name="Puehler A."/>
            <person name="Schlueter A."/>
        </authorList>
    </citation>
    <scope>NUCLEOTIDE SEQUENCE [LARGE SCALE GENOMIC DNA]</scope>
    <source>
        <strain evidence="15">M2/40</strain>
    </source>
</reference>
<feature type="modified residue" description="N6-(pyridoxal phosphate)lysine" evidence="12">
    <location>
        <position position="92"/>
    </location>
</feature>
<comment type="function">
    <text evidence="2 12">The beta subunit is responsible for the synthesis of L-tryptophan from indole and L-serine.</text>
</comment>
<keyword evidence="8 12" id="KW-0663">Pyridoxal phosphate</keyword>
<comment type="cofactor">
    <cofactor evidence="1 12">
        <name>pyridoxal 5'-phosphate</name>
        <dbReference type="ChEBI" id="CHEBI:597326"/>
    </cofactor>
</comment>
<dbReference type="InterPro" id="IPR001926">
    <property type="entry name" value="TrpB-like_PALP"/>
</dbReference>
<dbReference type="EMBL" id="HG917868">
    <property type="protein sequence ID" value="CDM67914.1"/>
    <property type="molecule type" value="Genomic_DNA"/>
</dbReference>
<evidence type="ECO:0000256" key="9">
    <source>
        <dbReference type="ARBA" id="ARBA00023141"/>
    </source>
</evidence>
<name>W6RWC0_9CLOT</name>
<evidence type="ECO:0000256" key="5">
    <source>
        <dbReference type="ARBA" id="ARBA00011270"/>
    </source>
</evidence>
<dbReference type="NCBIfam" id="TIGR00263">
    <property type="entry name" value="trpB"/>
    <property type="match status" value="1"/>
</dbReference>
<accession>W6RWC0</accession>
<dbReference type="KEGG" id="clt:CM240_0749"/>
<dbReference type="GO" id="GO:0004834">
    <property type="term" value="F:tryptophan synthase activity"/>
    <property type="evidence" value="ECO:0007669"/>
    <property type="project" value="UniProtKB-UniRule"/>
</dbReference>
<dbReference type="OrthoDB" id="9766131at2"/>
<keyword evidence="15" id="KW-1185">Reference proteome</keyword>